<proteinExistence type="predicted"/>
<keyword evidence="2" id="KW-1185">Reference proteome</keyword>
<dbReference type="VEuPathDB" id="FungiDB:BO70DRAFT_393687"/>
<sequence>MSPAATPPKTPVSMQAEHCIICGVSIGIQDTNLTRIRCFETKPVERKHIRLYPAAELEKAYFRNHPYRWISLYRLSGISASFILYSLKFQRRTSLTGDRILVIYNPDLNEWTLSGIGSRHPEREVGYVPWDPTAALIDQNIVTPTEDLMEVRKWALKQDSDTVLGFPVHMHCWTMTEVVLGDVLEQHFDALCRILRQQWTAYRKGWDMQYIQRQLWHQTWGSGFAWLRPGLYSKGEKGKTCCTPFLTFYFLVPSEPLTRRIVNDPLRICAIKRTLRDDQNRKPRKKTQPPPVQPVASPAFFFPWMSLSVEIQMLVLEYLTDNDIDNLRTASRHAVPDYYWRHVARKALKFGRAHDEGKRRDWEYVWGRLRRSYEHADKEEWMNHARIAGFLGKIKAELWRSLRPGTWEGTRVE</sequence>
<gene>
    <name evidence="1" type="ORF">BO70DRAFT_393687</name>
</gene>
<dbReference type="RefSeq" id="XP_025402364.1">
    <property type="nucleotide sequence ID" value="XM_025546397.1"/>
</dbReference>
<evidence type="ECO:0000313" key="1">
    <source>
        <dbReference type="EMBL" id="PWY89177.1"/>
    </source>
</evidence>
<evidence type="ECO:0008006" key="3">
    <source>
        <dbReference type="Google" id="ProtNLM"/>
    </source>
</evidence>
<dbReference type="EMBL" id="MSFL01000004">
    <property type="protein sequence ID" value="PWY89177.1"/>
    <property type="molecule type" value="Genomic_DNA"/>
</dbReference>
<accession>A0A317WVC6</accession>
<dbReference type="OrthoDB" id="4494373at2759"/>
<protein>
    <recommendedName>
        <fullName evidence="3">F-box domain-containing protein</fullName>
    </recommendedName>
</protein>
<organism evidence="1 2">
    <name type="scientific">Aspergillus heteromorphus CBS 117.55</name>
    <dbReference type="NCBI Taxonomy" id="1448321"/>
    <lineage>
        <taxon>Eukaryota</taxon>
        <taxon>Fungi</taxon>
        <taxon>Dikarya</taxon>
        <taxon>Ascomycota</taxon>
        <taxon>Pezizomycotina</taxon>
        <taxon>Eurotiomycetes</taxon>
        <taxon>Eurotiomycetidae</taxon>
        <taxon>Eurotiales</taxon>
        <taxon>Aspergillaceae</taxon>
        <taxon>Aspergillus</taxon>
        <taxon>Aspergillus subgen. Circumdati</taxon>
    </lineage>
</organism>
<dbReference type="Proteomes" id="UP000247233">
    <property type="component" value="Unassembled WGS sequence"/>
</dbReference>
<dbReference type="AlphaFoldDB" id="A0A317WVC6"/>
<name>A0A317WVC6_9EURO</name>
<comment type="caution">
    <text evidence="1">The sequence shown here is derived from an EMBL/GenBank/DDBJ whole genome shotgun (WGS) entry which is preliminary data.</text>
</comment>
<evidence type="ECO:0000313" key="2">
    <source>
        <dbReference type="Proteomes" id="UP000247233"/>
    </source>
</evidence>
<reference evidence="1 2" key="1">
    <citation type="submission" date="2016-12" db="EMBL/GenBank/DDBJ databases">
        <title>The genomes of Aspergillus section Nigri reveals drivers in fungal speciation.</title>
        <authorList>
            <consortium name="DOE Joint Genome Institute"/>
            <person name="Vesth T.C."/>
            <person name="Nybo J."/>
            <person name="Theobald S."/>
            <person name="Brandl J."/>
            <person name="Frisvad J.C."/>
            <person name="Nielsen K.F."/>
            <person name="Lyhne E.K."/>
            <person name="Kogle M.E."/>
            <person name="Kuo A."/>
            <person name="Riley R."/>
            <person name="Clum A."/>
            <person name="Nolan M."/>
            <person name="Lipzen A."/>
            <person name="Salamov A."/>
            <person name="Henrissat B."/>
            <person name="Wiebenga A."/>
            <person name="De Vries R.P."/>
            <person name="Grigoriev I.V."/>
            <person name="Mortensen U.H."/>
            <person name="Andersen M.R."/>
            <person name="Baker S.E."/>
        </authorList>
    </citation>
    <scope>NUCLEOTIDE SEQUENCE [LARGE SCALE GENOMIC DNA]</scope>
    <source>
        <strain evidence="1 2">CBS 117.55</strain>
    </source>
</reference>
<dbReference type="GeneID" id="37068634"/>